<evidence type="ECO:0000313" key="2">
    <source>
        <dbReference type="EMBL" id="CAG9824038.1"/>
    </source>
</evidence>
<dbReference type="OrthoDB" id="8250698at2759"/>
<reference evidence="2" key="1">
    <citation type="submission" date="2022-01" db="EMBL/GenBank/DDBJ databases">
        <authorList>
            <person name="King R."/>
        </authorList>
    </citation>
    <scope>NUCLEOTIDE SEQUENCE</scope>
</reference>
<dbReference type="InterPro" id="IPR011009">
    <property type="entry name" value="Kinase-like_dom_sf"/>
</dbReference>
<dbReference type="SMART" id="SM00587">
    <property type="entry name" value="CHK"/>
    <property type="match status" value="1"/>
</dbReference>
<proteinExistence type="predicted"/>
<accession>A0A9N9SJD2</accession>
<feature type="domain" description="CHK kinase-like" evidence="1">
    <location>
        <begin position="123"/>
        <end position="319"/>
    </location>
</feature>
<name>A0A9N9SJD2_PHACE</name>
<organism evidence="2 3">
    <name type="scientific">Phaedon cochleariae</name>
    <name type="common">Mustard beetle</name>
    <dbReference type="NCBI Taxonomy" id="80249"/>
    <lineage>
        <taxon>Eukaryota</taxon>
        <taxon>Metazoa</taxon>
        <taxon>Ecdysozoa</taxon>
        <taxon>Arthropoda</taxon>
        <taxon>Hexapoda</taxon>
        <taxon>Insecta</taxon>
        <taxon>Pterygota</taxon>
        <taxon>Neoptera</taxon>
        <taxon>Endopterygota</taxon>
        <taxon>Coleoptera</taxon>
        <taxon>Polyphaga</taxon>
        <taxon>Cucujiformia</taxon>
        <taxon>Chrysomeloidea</taxon>
        <taxon>Chrysomelidae</taxon>
        <taxon>Chrysomelinae</taxon>
        <taxon>Chrysomelini</taxon>
        <taxon>Phaedon</taxon>
    </lineage>
</organism>
<protein>
    <recommendedName>
        <fullName evidence="1">CHK kinase-like domain-containing protein</fullName>
    </recommendedName>
</protein>
<sequence>MTLVELTPGQRQLIDKIAKENGFKDHQVKAIIGSAKGDNYLGVITSVTIEDGHNKLELVLKSSHVGEIRNQVPIRKAYQREIFVYEQVFTKFKEIQEEYHISEPFDSYAKLYGTCDTESSECLVMEDLRESGYKMWNRKVPMNPEHISAVLREYAKLHAVSFAMKEKQPEAFEDLTQSMKKHIFDEYFHDAEKTTQFTDTVMGSIFRTFLDDPVTTEALKGFKERLPDVFDEVFKQPAKEVVIDHGDGWCNNLMFQYENQLDTTSPSTVRIIDWQLSKISSPAMDLVHFFLVHSSKEVLYDYENYLKLYHETLSKNLQEFSCDPETVFPYSTLLEHWNKVVKMGIYMAFNMMKIMLCDSEEAPDLTEISDGGKNIMDVMNFTAKDTDTFNTRIKDLVEFSIENEFL</sequence>
<reference evidence="2" key="2">
    <citation type="submission" date="2022-10" db="EMBL/GenBank/DDBJ databases">
        <authorList>
            <consortium name="ENA_rothamsted_submissions"/>
            <consortium name="culmorum"/>
            <person name="King R."/>
        </authorList>
    </citation>
    <scope>NUCLEOTIDE SEQUENCE</scope>
</reference>
<dbReference type="InterPro" id="IPR015897">
    <property type="entry name" value="CHK_kinase-like"/>
</dbReference>
<keyword evidence="3" id="KW-1185">Reference proteome</keyword>
<dbReference type="EMBL" id="OU896713">
    <property type="protein sequence ID" value="CAG9824038.1"/>
    <property type="molecule type" value="Genomic_DNA"/>
</dbReference>
<dbReference type="SUPFAM" id="SSF56112">
    <property type="entry name" value="Protein kinase-like (PK-like)"/>
    <property type="match status" value="1"/>
</dbReference>
<evidence type="ECO:0000259" key="1">
    <source>
        <dbReference type="SMART" id="SM00587"/>
    </source>
</evidence>
<dbReference type="PANTHER" id="PTHR11012">
    <property type="entry name" value="PROTEIN KINASE-LIKE DOMAIN-CONTAINING"/>
    <property type="match status" value="1"/>
</dbReference>
<dbReference type="AlphaFoldDB" id="A0A9N9SJD2"/>
<dbReference type="InterPro" id="IPR004119">
    <property type="entry name" value="EcKL"/>
</dbReference>
<dbReference type="Gene3D" id="3.90.1200.10">
    <property type="match status" value="1"/>
</dbReference>
<dbReference type="Pfam" id="PF02958">
    <property type="entry name" value="EcKL"/>
    <property type="match status" value="1"/>
</dbReference>
<gene>
    <name evidence="2" type="ORF">PHAECO_LOCUS11447</name>
</gene>
<evidence type="ECO:0000313" key="3">
    <source>
        <dbReference type="Proteomes" id="UP001153737"/>
    </source>
</evidence>
<dbReference type="Proteomes" id="UP001153737">
    <property type="component" value="Chromosome 7"/>
</dbReference>
<dbReference type="PANTHER" id="PTHR11012:SF30">
    <property type="entry name" value="PROTEIN KINASE-LIKE DOMAIN-CONTAINING"/>
    <property type="match status" value="1"/>
</dbReference>